<keyword evidence="3" id="KW-1185">Reference proteome</keyword>
<accession>A0A444JCK2</accession>
<dbReference type="AlphaFoldDB" id="A0A444JCK2"/>
<sequence length="117" mass="13548">MTDIVPTVKQTCRSVVSRWGWVVVTTLLVGLVYNYFFLSRAYVEIEYSIDHNNTIMMLWAGQGEKYDGANMGRNQLEPDKTKCGFFLGDLRKIRHIRLDPIGRRVGEVTLRRITITH</sequence>
<reference evidence="2 3" key="1">
    <citation type="submission" date="2017-01" db="EMBL/GenBank/DDBJ databases">
        <title>The cable genome- insights into the physiology and evolution of filamentous bacteria capable of sulfide oxidation via long distance electron transfer.</title>
        <authorList>
            <person name="Schreiber L."/>
            <person name="Bjerg J.T."/>
            <person name="Boggild A."/>
            <person name="Van De Vossenberg J."/>
            <person name="Meysman F."/>
            <person name="Nielsen L.P."/>
            <person name="Schramm A."/>
            <person name="Kjeldsen K.U."/>
        </authorList>
    </citation>
    <scope>NUCLEOTIDE SEQUENCE [LARGE SCALE GENOMIC DNA]</scope>
    <source>
        <strain evidence="2">A5</strain>
    </source>
</reference>
<name>A0A444JCK2_9BACT</name>
<dbReference type="EMBL" id="MTKS01000260">
    <property type="protein sequence ID" value="RWX50816.1"/>
    <property type="molecule type" value="Genomic_DNA"/>
</dbReference>
<protein>
    <submittedName>
        <fullName evidence="2">Uncharacterized protein</fullName>
    </submittedName>
</protein>
<dbReference type="Proteomes" id="UP000288892">
    <property type="component" value="Unassembled WGS sequence"/>
</dbReference>
<evidence type="ECO:0000313" key="2">
    <source>
        <dbReference type="EMBL" id="RWX50816.1"/>
    </source>
</evidence>
<proteinExistence type="predicted"/>
<organism evidence="2 3">
    <name type="scientific">Candidatus Electrothrix marina</name>
    <dbReference type="NCBI Taxonomy" id="1859130"/>
    <lineage>
        <taxon>Bacteria</taxon>
        <taxon>Pseudomonadati</taxon>
        <taxon>Thermodesulfobacteriota</taxon>
        <taxon>Desulfobulbia</taxon>
        <taxon>Desulfobulbales</taxon>
        <taxon>Desulfobulbaceae</taxon>
        <taxon>Candidatus Electrothrix</taxon>
    </lineage>
</organism>
<evidence type="ECO:0000313" key="3">
    <source>
        <dbReference type="Proteomes" id="UP000288892"/>
    </source>
</evidence>
<keyword evidence="1" id="KW-0812">Transmembrane</keyword>
<gene>
    <name evidence="2" type="ORF">VU01_12603</name>
</gene>
<feature type="non-terminal residue" evidence="2">
    <location>
        <position position="117"/>
    </location>
</feature>
<comment type="caution">
    <text evidence="2">The sequence shown here is derived from an EMBL/GenBank/DDBJ whole genome shotgun (WGS) entry which is preliminary data.</text>
</comment>
<keyword evidence="1" id="KW-0472">Membrane</keyword>
<evidence type="ECO:0000256" key="1">
    <source>
        <dbReference type="SAM" id="Phobius"/>
    </source>
</evidence>
<feature type="transmembrane region" description="Helical" evidence="1">
    <location>
        <begin position="19"/>
        <end position="38"/>
    </location>
</feature>
<keyword evidence="1" id="KW-1133">Transmembrane helix</keyword>